<sequence>MKAALSTFAPFTEATDQLMGQDLHDHRCDLTVLLGLCYAAETRADTVATSRKLLTTHRTFEKYLLKFNRHIQQISGLRGSNFRVMSGLRDSDFRVMSGLRDPAEYVLKAKHRRGGHIIRRIDDRWTKKR</sequence>
<dbReference type="Proteomes" id="UP001303046">
    <property type="component" value="Unassembled WGS sequence"/>
</dbReference>
<organism evidence="1 2">
    <name type="scientific">Necator americanus</name>
    <name type="common">Human hookworm</name>
    <dbReference type="NCBI Taxonomy" id="51031"/>
    <lineage>
        <taxon>Eukaryota</taxon>
        <taxon>Metazoa</taxon>
        <taxon>Ecdysozoa</taxon>
        <taxon>Nematoda</taxon>
        <taxon>Chromadorea</taxon>
        <taxon>Rhabditida</taxon>
        <taxon>Rhabditina</taxon>
        <taxon>Rhabditomorpha</taxon>
        <taxon>Strongyloidea</taxon>
        <taxon>Ancylostomatidae</taxon>
        <taxon>Bunostominae</taxon>
        <taxon>Necator</taxon>
    </lineage>
</organism>
<protein>
    <submittedName>
        <fullName evidence="1">Uncharacterized protein</fullName>
    </submittedName>
</protein>
<evidence type="ECO:0000313" key="1">
    <source>
        <dbReference type="EMBL" id="KAK6737103.1"/>
    </source>
</evidence>
<reference evidence="1 2" key="1">
    <citation type="submission" date="2023-08" db="EMBL/GenBank/DDBJ databases">
        <title>A Necator americanus chromosomal reference genome.</title>
        <authorList>
            <person name="Ilik V."/>
            <person name="Petrzelkova K.J."/>
            <person name="Pardy F."/>
            <person name="Fuh T."/>
            <person name="Niatou-Singa F.S."/>
            <person name="Gouil Q."/>
            <person name="Baker L."/>
            <person name="Ritchie M.E."/>
            <person name="Jex A.R."/>
            <person name="Gazzola D."/>
            <person name="Li H."/>
            <person name="Toshio Fujiwara R."/>
            <person name="Zhan B."/>
            <person name="Aroian R.V."/>
            <person name="Pafco B."/>
            <person name="Schwarz E.M."/>
        </authorList>
    </citation>
    <scope>NUCLEOTIDE SEQUENCE [LARGE SCALE GENOMIC DNA]</scope>
    <source>
        <strain evidence="1 2">Aroian</strain>
        <tissue evidence="1">Whole animal</tissue>
    </source>
</reference>
<proteinExistence type="predicted"/>
<dbReference type="EMBL" id="JAVFWL010000002">
    <property type="protein sequence ID" value="KAK6737103.1"/>
    <property type="molecule type" value="Genomic_DNA"/>
</dbReference>
<keyword evidence="2" id="KW-1185">Reference proteome</keyword>
<evidence type="ECO:0000313" key="2">
    <source>
        <dbReference type="Proteomes" id="UP001303046"/>
    </source>
</evidence>
<gene>
    <name evidence="1" type="primary">Necator_chrII.g7458</name>
    <name evidence="1" type="ORF">RB195_019664</name>
</gene>
<comment type="caution">
    <text evidence="1">The sequence shown here is derived from an EMBL/GenBank/DDBJ whole genome shotgun (WGS) entry which is preliminary data.</text>
</comment>
<accession>A0ABR1CHS0</accession>
<name>A0ABR1CHS0_NECAM</name>